<keyword evidence="5" id="KW-1185">Reference proteome</keyword>
<dbReference type="InterPro" id="IPR026971">
    <property type="entry name" value="CND1/NCAPD3"/>
</dbReference>
<name>A0A9P6QXQ7_9FUNG</name>
<dbReference type="PANTHER" id="PTHR14222">
    <property type="entry name" value="CONDENSIN"/>
    <property type="match status" value="1"/>
</dbReference>
<reference evidence="4" key="1">
    <citation type="journal article" date="2020" name="Fungal Divers.">
        <title>Resolving the Mortierellaceae phylogeny through synthesis of multi-gene phylogenetics and phylogenomics.</title>
        <authorList>
            <person name="Vandepol N."/>
            <person name="Liber J."/>
            <person name="Desiro A."/>
            <person name="Na H."/>
            <person name="Kennedy M."/>
            <person name="Barry K."/>
            <person name="Grigoriev I.V."/>
            <person name="Miller A.N."/>
            <person name="O'Donnell K."/>
            <person name="Stajich J.E."/>
            <person name="Bonito G."/>
        </authorList>
    </citation>
    <scope>NUCLEOTIDE SEQUENCE</scope>
    <source>
        <strain evidence="4">REB-010B</strain>
    </source>
</reference>
<dbReference type="PANTHER" id="PTHR14222:SF2">
    <property type="entry name" value="CONDENSIN COMPLEX SUBUNIT 1"/>
    <property type="match status" value="1"/>
</dbReference>
<dbReference type="InterPro" id="IPR011989">
    <property type="entry name" value="ARM-like"/>
</dbReference>
<feature type="region of interest" description="Disordered" evidence="2">
    <location>
        <begin position="135"/>
        <end position="157"/>
    </location>
</feature>
<evidence type="ECO:0000256" key="1">
    <source>
        <dbReference type="ARBA" id="ARBA00023067"/>
    </source>
</evidence>
<evidence type="ECO:0000256" key="2">
    <source>
        <dbReference type="SAM" id="MobiDB-lite"/>
    </source>
</evidence>
<dbReference type="SUPFAM" id="SSF48371">
    <property type="entry name" value="ARM repeat"/>
    <property type="match status" value="1"/>
</dbReference>
<dbReference type="GO" id="GO:0000796">
    <property type="term" value="C:condensin complex"/>
    <property type="evidence" value="ECO:0007669"/>
    <property type="project" value="TreeGrafter"/>
</dbReference>
<keyword evidence="1" id="KW-0226">DNA condensation</keyword>
<dbReference type="GO" id="GO:0000779">
    <property type="term" value="C:condensed chromosome, centromeric region"/>
    <property type="evidence" value="ECO:0007669"/>
    <property type="project" value="TreeGrafter"/>
</dbReference>
<dbReference type="EMBL" id="JAAAIP010001466">
    <property type="protein sequence ID" value="KAG0306483.1"/>
    <property type="molecule type" value="Genomic_DNA"/>
</dbReference>
<dbReference type="GO" id="GO:0010032">
    <property type="term" value="P:meiotic chromosome condensation"/>
    <property type="evidence" value="ECO:0007669"/>
    <property type="project" value="TreeGrafter"/>
</dbReference>
<comment type="caution">
    <text evidence="4">The sequence shown here is derived from an EMBL/GenBank/DDBJ whole genome shotgun (WGS) entry which is preliminary data.</text>
</comment>
<dbReference type="Gene3D" id="1.25.10.10">
    <property type="entry name" value="Leucine-rich Repeat Variant"/>
    <property type="match status" value="1"/>
</dbReference>
<dbReference type="OrthoDB" id="436262at2759"/>
<dbReference type="InterPro" id="IPR016024">
    <property type="entry name" value="ARM-type_fold"/>
</dbReference>
<feature type="non-terminal residue" evidence="4">
    <location>
        <position position="1"/>
    </location>
</feature>
<evidence type="ECO:0000313" key="5">
    <source>
        <dbReference type="Proteomes" id="UP000738325"/>
    </source>
</evidence>
<feature type="domain" description="Condensin complex subunit 1 N-terminal" evidence="3">
    <location>
        <begin position="76"/>
        <end position="243"/>
    </location>
</feature>
<dbReference type="Proteomes" id="UP000738325">
    <property type="component" value="Unassembled WGS sequence"/>
</dbReference>
<organism evidence="4 5">
    <name type="scientific">Dissophora globulifera</name>
    <dbReference type="NCBI Taxonomy" id="979702"/>
    <lineage>
        <taxon>Eukaryota</taxon>
        <taxon>Fungi</taxon>
        <taxon>Fungi incertae sedis</taxon>
        <taxon>Mucoromycota</taxon>
        <taxon>Mortierellomycotina</taxon>
        <taxon>Mortierellomycetes</taxon>
        <taxon>Mortierellales</taxon>
        <taxon>Mortierellaceae</taxon>
        <taxon>Dissophora</taxon>
    </lineage>
</organism>
<evidence type="ECO:0000313" key="4">
    <source>
        <dbReference type="EMBL" id="KAG0306483.1"/>
    </source>
</evidence>
<evidence type="ECO:0000259" key="3">
    <source>
        <dbReference type="Pfam" id="PF12922"/>
    </source>
</evidence>
<protein>
    <submittedName>
        <fullName evidence="4">Condensin complex subunit</fullName>
    </submittedName>
</protein>
<dbReference type="Pfam" id="PF12922">
    <property type="entry name" value="Cnd1_N"/>
    <property type="match status" value="1"/>
</dbReference>
<dbReference type="Pfam" id="PF20168">
    <property type="entry name" value="PDS5"/>
    <property type="match status" value="1"/>
</dbReference>
<proteinExistence type="predicted"/>
<dbReference type="GO" id="GO:0007076">
    <property type="term" value="P:mitotic chromosome condensation"/>
    <property type="evidence" value="ECO:0007669"/>
    <property type="project" value="InterPro"/>
</dbReference>
<accession>A0A9P6QXQ7</accession>
<gene>
    <name evidence="4" type="primary">YCS4_1</name>
    <name evidence="4" type="ORF">BGZ99_001755</name>
</gene>
<dbReference type="GO" id="GO:0042393">
    <property type="term" value="F:histone binding"/>
    <property type="evidence" value="ECO:0007669"/>
    <property type="project" value="TreeGrafter"/>
</dbReference>
<dbReference type="AlphaFoldDB" id="A0A9P6QXQ7"/>
<dbReference type="InterPro" id="IPR024324">
    <property type="entry name" value="Condensin_cplx_su1_N"/>
</dbReference>
<sequence length="621" mass="71306">MSDNFELDEELSNVQQDSIHIAREISVEGENQKALERILNEIVDTLQEASGNITDTTLYDQLRSFIKHFNTLKKSTATKVWDIVLSGFNAEIGSTAQDLEINDQDIYMHHREPLEMYGFLIFWIINITEQRETSRAANADKTGKSGRGKRACAAKDNEGAEEGASAWNSEKQRAMDLMCKCLDLPLSKIWTATHEKETFVSLFFKPAYQILENRANIKVSVLNQLVYKVLCLCIKRHNHEFGAKTTILQNLQYWEHTPEPMAELLEMLINKYDYSQLADSILREISSQEFDETIKDASVPKAFSKFLVKLSELAPEVVLKQMGLLIEHLDGESFIMRQAIVEVIGNLIAYLSEVEQTDQVKNQIDGFFDILEERFMDNNSYVRTKLLQIAGQLCNLRVKFPKRRQRMTELVIGRLSDKSFWSRKQAIKTLVRIIETHPYSMHGGELDLEGWEIQYTEVTDELKAMITKPSKRKAILGGTDETNETGMELDADSDAELEGGAEDGRDIALPTDEELLQLQSSKEYVTKTLLQRYYADAIRFIHLIHRSVPVMCELLVSTIKLEVIEAMEFFVTIHRYKVQVASEGIRKMVHLVWMKDNGDEAKNVRGRLMECYWQIYLAPDD</sequence>